<reference evidence="2 3" key="1">
    <citation type="journal article" date="2016" name="Nat. Commun.">
        <title>Thousands of microbial genomes shed light on interconnected biogeochemical processes in an aquifer system.</title>
        <authorList>
            <person name="Anantharaman K."/>
            <person name="Brown C.T."/>
            <person name="Hug L.A."/>
            <person name="Sharon I."/>
            <person name="Castelle C.J."/>
            <person name="Probst A.J."/>
            <person name="Thomas B.C."/>
            <person name="Singh A."/>
            <person name="Wilkins M.J."/>
            <person name="Karaoz U."/>
            <person name="Brodie E.L."/>
            <person name="Williams K.H."/>
            <person name="Hubbard S.S."/>
            <person name="Banfield J.F."/>
        </authorList>
    </citation>
    <scope>NUCLEOTIDE SEQUENCE [LARGE SCALE GENOMIC DNA]</scope>
</reference>
<dbReference type="Proteomes" id="UP000176996">
    <property type="component" value="Unassembled WGS sequence"/>
</dbReference>
<dbReference type="InterPro" id="IPR032466">
    <property type="entry name" value="Metal_Hydrolase"/>
</dbReference>
<keyword evidence="1" id="KW-0378">Hydrolase</keyword>
<evidence type="ECO:0000256" key="1">
    <source>
        <dbReference type="ARBA" id="ARBA00022801"/>
    </source>
</evidence>
<dbReference type="InterPro" id="IPR011059">
    <property type="entry name" value="Metal-dep_hydrolase_composite"/>
</dbReference>
<gene>
    <name evidence="2" type="ORF">A3A21_03600</name>
</gene>
<name>A0A1F6BXS5_9BACT</name>
<evidence type="ECO:0000313" key="2">
    <source>
        <dbReference type="EMBL" id="OGG41720.1"/>
    </source>
</evidence>
<evidence type="ECO:0008006" key="4">
    <source>
        <dbReference type="Google" id="ProtNLM"/>
    </source>
</evidence>
<protein>
    <recommendedName>
        <fullName evidence="4">Amidohydrolase-related domain-containing protein</fullName>
    </recommendedName>
</protein>
<evidence type="ECO:0000313" key="3">
    <source>
        <dbReference type="Proteomes" id="UP000176996"/>
    </source>
</evidence>
<accession>A0A1F6BXS5</accession>
<dbReference type="Gene3D" id="3.20.20.140">
    <property type="entry name" value="Metal-dependent hydrolases"/>
    <property type="match status" value="1"/>
</dbReference>
<comment type="caution">
    <text evidence="2">The sequence shown here is derived from an EMBL/GenBank/DDBJ whole genome shotgun (WGS) entry which is preliminary data.</text>
</comment>
<dbReference type="EMBL" id="MFKK01000009">
    <property type="protein sequence ID" value="OGG41720.1"/>
    <property type="molecule type" value="Genomic_DNA"/>
</dbReference>
<dbReference type="SUPFAM" id="SSF51556">
    <property type="entry name" value="Metallo-dependent hydrolases"/>
    <property type="match status" value="1"/>
</dbReference>
<dbReference type="AlphaFoldDB" id="A0A1F6BXS5"/>
<dbReference type="GO" id="GO:0016810">
    <property type="term" value="F:hydrolase activity, acting on carbon-nitrogen (but not peptide) bonds"/>
    <property type="evidence" value="ECO:0007669"/>
    <property type="project" value="InterPro"/>
</dbReference>
<dbReference type="PANTHER" id="PTHR11113">
    <property type="entry name" value="N-ACETYLGLUCOSAMINE-6-PHOSPHATE DEACETYLASE"/>
    <property type="match status" value="1"/>
</dbReference>
<proteinExistence type="predicted"/>
<organism evidence="2 3">
    <name type="scientific">Candidatus Jorgensenbacteria bacterium RIFCSPLOWO2_01_FULL_45_25b</name>
    <dbReference type="NCBI Taxonomy" id="1798471"/>
    <lineage>
        <taxon>Bacteria</taxon>
        <taxon>Candidatus Joergenseniibacteriota</taxon>
    </lineage>
</organism>
<dbReference type="STRING" id="1798471.A3A21_03600"/>
<dbReference type="SUPFAM" id="SSF51338">
    <property type="entry name" value="Composite domain of metallo-dependent hydrolases"/>
    <property type="match status" value="1"/>
</dbReference>
<sequence>MPTLIKNGLVYDGIHSEPERKDILVKGNTIVGIGSFSKTSIFRQVDASGAYILPGFIDTSSDIDHYFGFSSHELQRRLIECGITSVVAGNFGLSLAPTCKDFFEYLYRPYGDSSFTCNWLSFREFFQEIKKQKLLLNVGTLFGSSNLLHPFLGNEARDLSDSELVACRNLLSVGLKEGAFGLSSEDDASFLFTPLFEEIAEILSSRGRVLSVHVAVRDSSKDVFSKIKRLLQIARKTSVSLQISQVRPSLLSSSEWEGLREMLDTAGSSIEALFDFSLSEFVSLPLYRFLPASFQKTSFDTMLEMIRSPRAKRELLLHLRSFKERDIYLGYVPSHLLPFLGKSLSELSSIFQVSFEEAFLKLMNESRLKAVCLCRDARERDILSLLALSSSSLLSFGGALTLQDSLPASDRFSIQKLRALSDSSGISFGSIISRLTSLPARKFGMAGRGTIKEGSFADLLVVRDDVISRVFVNGRPILQDGVFSSHFSGNGLYPMMR</sequence>